<evidence type="ECO:0000313" key="2">
    <source>
        <dbReference type="EMBL" id="PKI66655.1"/>
    </source>
</evidence>
<feature type="compositionally biased region" description="Basic and acidic residues" evidence="1">
    <location>
        <begin position="205"/>
        <end position="220"/>
    </location>
</feature>
<comment type="caution">
    <text evidence="2">The sequence shown here is derived from an EMBL/GenBank/DDBJ whole genome shotgun (WGS) entry which is preliminary data.</text>
</comment>
<feature type="region of interest" description="Disordered" evidence="1">
    <location>
        <begin position="127"/>
        <end position="148"/>
    </location>
</feature>
<proteinExistence type="predicted"/>
<accession>A0A2I0KDQ0</accession>
<dbReference type="Proteomes" id="UP000233551">
    <property type="component" value="Unassembled WGS sequence"/>
</dbReference>
<feature type="compositionally biased region" description="Polar residues" evidence="1">
    <location>
        <begin position="232"/>
        <end position="242"/>
    </location>
</feature>
<gene>
    <name evidence="2" type="ORF">CRG98_012997</name>
</gene>
<keyword evidence="3" id="KW-1185">Reference proteome</keyword>
<protein>
    <submittedName>
        <fullName evidence="2">Uncharacterized protein</fullName>
    </submittedName>
</protein>
<feature type="compositionally biased region" description="Polar residues" evidence="1">
    <location>
        <begin position="127"/>
        <end position="138"/>
    </location>
</feature>
<sequence length="242" mass="26989">MRLGQPNVHFIMGRQLGLNLGLQKPNMKLGNEKGLNVKLWPKFRQCPGTVLQYIRPSAPLHRQRRANPTGPHLAPLIGPTLLQQMDKVGPPTVHGTDEMIFCDTTAIIQNESASSQIAQILAHSLQPNNTSAPKNTSAPAPFRYPMNAERNRRPGYWERVMTSRTHRWWIGNQGGHKRKNKRDNSETEYEAPKVVSSSSLAGHKPRSEPTTHPYKGETIRQHNGPAPEQHDLASTNDSGGNN</sequence>
<name>A0A2I0KDQ0_PUNGR</name>
<dbReference type="AlphaFoldDB" id="A0A2I0KDQ0"/>
<evidence type="ECO:0000256" key="1">
    <source>
        <dbReference type="SAM" id="MobiDB-lite"/>
    </source>
</evidence>
<dbReference type="EMBL" id="PGOL01000662">
    <property type="protein sequence ID" value="PKI66655.1"/>
    <property type="molecule type" value="Genomic_DNA"/>
</dbReference>
<feature type="region of interest" description="Disordered" evidence="1">
    <location>
        <begin position="171"/>
        <end position="242"/>
    </location>
</feature>
<reference evidence="2 3" key="1">
    <citation type="submission" date="2017-11" db="EMBL/GenBank/DDBJ databases">
        <title>De-novo sequencing of pomegranate (Punica granatum L.) genome.</title>
        <authorList>
            <person name="Akparov Z."/>
            <person name="Amiraslanov A."/>
            <person name="Hajiyeva S."/>
            <person name="Abbasov M."/>
            <person name="Kaur K."/>
            <person name="Hamwieh A."/>
            <person name="Solovyev V."/>
            <person name="Salamov A."/>
            <person name="Braich B."/>
            <person name="Kosarev P."/>
            <person name="Mahmoud A."/>
            <person name="Hajiyev E."/>
            <person name="Babayeva S."/>
            <person name="Izzatullayeva V."/>
            <person name="Mammadov A."/>
            <person name="Mammadov A."/>
            <person name="Sharifova S."/>
            <person name="Ojaghi J."/>
            <person name="Eynullazada K."/>
            <person name="Bayramov B."/>
            <person name="Abdulazimova A."/>
            <person name="Shahmuradov I."/>
        </authorList>
    </citation>
    <scope>NUCLEOTIDE SEQUENCE [LARGE SCALE GENOMIC DNA]</scope>
    <source>
        <strain evidence="3">cv. AG2017</strain>
        <tissue evidence="2">Leaf</tissue>
    </source>
</reference>
<evidence type="ECO:0000313" key="3">
    <source>
        <dbReference type="Proteomes" id="UP000233551"/>
    </source>
</evidence>
<organism evidence="2 3">
    <name type="scientific">Punica granatum</name>
    <name type="common">Pomegranate</name>
    <dbReference type="NCBI Taxonomy" id="22663"/>
    <lineage>
        <taxon>Eukaryota</taxon>
        <taxon>Viridiplantae</taxon>
        <taxon>Streptophyta</taxon>
        <taxon>Embryophyta</taxon>
        <taxon>Tracheophyta</taxon>
        <taxon>Spermatophyta</taxon>
        <taxon>Magnoliopsida</taxon>
        <taxon>eudicotyledons</taxon>
        <taxon>Gunneridae</taxon>
        <taxon>Pentapetalae</taxon>
        <taxon>rosids</taxon>
        <taxon>malvids</taxon>
        <taxon>Myrtales</taxon>
        <taxon>Lythraceae</taxon>
        <taxon>Punica</taxon>
    </lineage>
</organism>